<reference evidence="3 4" key="1">
    <citation type="submission" date="2014-08" db="EMBL/GenBank/DDBJ databases">
        <authorList>
            <person name="Wibberg D."/>
        </authorList>
    </citation>
    <scope>NUCLEOTIDE SEQUENCE [LARGE SCALE GENOMIC DNA]</scope>
    <source>
        <strain evidence="4">ING2-E5B</strain>
    </source>
</reference>
<organism evidence="3 4">
    <name type="scientific">Fermentimonas caenicola</name>
    <dbReference type="NCBI Taxonomy" id="1562970"/>
    <lineage>
        <taxon>Bacteria</taxon>
        <taxon>Pseudomonadati</taxon>
        <taxon>Bacteroidota</taxon>
        <taxon>Bacteroidia</taxon>
        <taxon>Bacteroidales</taxon>
        <taxon>Dysgonomonadaceae</taxon>
        <taxon>Fermentimonas</taxon>
    </lineage>
</organism>
<accession>A0A098C349</accession>
<dbReference type="AlphaFoldDB" id="A0A098C349"/>
<feature type="chain" id="PRO_5030003038" description="3-keto-alpha-glucoside-1,2-lyase/3-keto-2-hydroxy-glucal hydratase domain-containing protein" evidence="1">
    <location>
        <begin position="21"/>
        <end position="243"/>
    </location>
</feature>
<proteinExistence type="predicted"/>
<evidence type="ECO:0000256" key="1">
    <source>
        <dbReference type="SAM" id="SignalP"/>
    </source>
</evidence>
<sequence>MRTNWLILISILLFTSCSAAKVNLNELTKAEEKQGWTLLFNGKDFTGWRQYNGNSVPDNWTIEDGAMKVFKAERARPGQGVGGDMIFFPKKFKNFELSIDWKTEKEGNSGIFYYVREEKGKAIYNSAPEVQILDNEYASDNKIDSHLAGSLYDMLPADPKTVNPYGEWNNIVIRVKDGKVTHTQNGVKVVEYTLWSDEWDELVENSKFKNFPGFQEGISKEGYIGLQDHGYSIWFRNIKIREL</sequence>
<dbReference type="Pfam" id="PF06439">
    <property type="entry name" value="3keto-disac_hyd"/>
    <property type="match status" value="1"/>
</dbReference>
<dbReference type="Gene3D" id="2.60.120.560">
    <property type="entry name" value="Exo-inulinase, domain 1"/>
    <property type="match status" value="1"/>
</dbReference>
<gene>
    <name evidence="3" type="ORF">ING2E5B_2115</name>
</gene>
<dbReference type="EMBL" id="LN515532">
    <property type="protein sequence ID" value="CEA16843.1"/>
    <property type="molecule type" value="Genomic_DNA"/>
</dbReference>
<dbReference type="STRING" id="1562970.ING2E5B_2115"/>
<keyword evidence="4" id="KW-1185">Reference proteome</keyword>
<dbReference type="GO" id="GO:0016787">
    <property type="term" value="F:hydrolase activity"/>
    <property type="evidence" value="ECO:0007669"/>
    <property type="project" value="InterPro"/>
</dbReference>
<feature type="domain" description="3-keto-alpha-glucoside-1,2-lyase/3-keto-2-hydroxy-glucal hydratase" evidence="2">
    <location>
        <begin position="35"/>
        <end position="241"/>
    </location>
</feature>
<name>A0A098C349_9BACT</name>
<dbReference type="KEGG" id="pbt:ING2E5B_2115"/>
<dbReference type="PROSITE" id="PS51257">
    <property type="entry name" value="PROKAR_LIPOPROTEIN"/>
    <property type="match status" value="1"/>
</dbReference>
<dbReference type="Proteomes" id="UP000032417">
    <property type="component" value="Chromosome 1"/>
</dbReference>
<keyword evidence="1" id="KW-0732">Signal</keyword>
<dbReference type="PATRIC" id="fig|1562970.3.peg.2089"/>
<evidence type="ECO:0000313" key="3">
    <source>
        <dbReference type="EMBL" id="CEA16843.1"/>
    </source>
</evidence>
<protein>
    <recommendedName>
        <fullName evidence="2">3-keto-alpha-glucoside-1,2-lyase/3-keto-2-hydroxy-glucal hydratase domain-containing protein</fullName>
    </recommendedName>
</protein>
<evidence type="ECO:0000313" key="4">
    <source>
        <dbReference type="Proteomes" id="UP000032417"/>
    </source>
</evidence>
<dbReference type="HOGENOM" id="CLU_073042_0_0_10"/>
<evidence type="ECO:0000259" key="2">
    <source>
        <dbReference type="Pfam" id="PF06439"/>
    </source>
</evidence>
<feature type="signal peptide" evidence="1">
    <location>
        <begin position="1"/>
        <end position="20"/>
    </location>
</feature>
<dbReference type="OrthoDB" id="9806233at2"/>
<dbReference type="InterPro" id="IPR010496">
    <property type="entry name" value="AL/BT2_dom"/>
</dbReference>